<evidence type="ECO:0000256" key="4">
    <source>
        <dbReference type="ARBA" id="ARBA00022729"/>
    </source>
</evidence>
<dbReference type="Gene3D" id="3.30.70.80">
    <property type="entry name" value="Peptidase S8 propeptide/proteinase inhibitor I9"/>
    <property type="match status" value="1"/>
</dbReference>
<evidence type="ECO:0000259" key="13">
    <source>
        <dbReference type="Pfam" id="PF05922"/>
    </source>
</evidence>
<feature type="domain" description="Inhibitor I9" evidence="13">
    <location>
        <begin position="31"/>
        <end position="111"/>
    </location>
</feature>
<dbReference type="RefSeq" id="XP_010918181.1">
    <property type="nucleotide sequence ID" value="XM_010919879.3"/>
</dbReference>
<feature type="domain" description="PA" evidence="12">
    <location>
        <begin position="373"/>
        <end position="459"/>
    </location>
</feature>
<dbReference type="PANTHER" id="PTHR10795">
    <property type="entry name" value="PROPROTEIN CONVERTASE SUBTILISIN/KEXIN"/>
    <property type="match status" value="1"/>
</dbReference>
<evidence type="ECO:0000259" key="11">
    <source>
        <dbReference type="Pfam" id="PF00082"/>
    </source>
</evidence>
<accession>A0A6I9R0E7</accession>
<dbReference type="Proteomes" id="UP000504607">
    <property type="component" value="Chromosome 4"/>
</dbReference>
<dbReference type="InParanoid" id="A0A6I9R0E7"/>
<feature type="active site" description="Charge relay system" evidence="8 9">
    <location>
        <position position="145"/>
    </location>
</feature>
<feature type="domain" description="Peptidase S8/S53" evidence="11">
    <location>
        <begin position="136"/>
        <end position="583"/>
    </location>
</feature>
<feature type="chain" id="PRO_5026801124" evidence="10">
    <location>
        <begin position="22"/>
        <end position="757"/>
    </location>
</feature>
<dbReference type="Gene3D" id="3.40.50.200">
    <property type="entry name" value="Peptidase S8/S53 domain"/>
    <property type="match status" value="1"/>
</dbReference>
<evidence type="ECO:0000256" key="9">
    <source>
        <dbReference type="PROSITE-ProRule" id="PRU01240"/>
    </source>
</evidence>
<evidence type="ECO:0000313" key="15">
    <source>
        <dbReference type="Proteomes" id="UP000504607"/>
    </source>
</evidence>
<dbReference type="OrthoDB" id="206201at2759"/>
<dbReference type="GO" id="GO:0006508">
    <property type="term" value="P:proteolysis"/>
    <property type="evidence" value="ECO:0007669"/>
    <property type="project" value="UniProtKB-KW"/>
</dbReference>
<evidence type="ECO:0000256" key="3">
    <source>
        <dbReference type="ARBA" id="ARBA00022670"/>
    </source>
</evidence>
<dbReference type="AlphaFoldDB" id="A0A6I9R0E7"/>
<dbReference type="InterPro" id="IPR045051">
    <property type="entry name" value="SBT"/>
</dbReference>
<dbReference type="Pfam" id="PF05922">
    <property type="entry name" value="Inhibitor_I9"/>
    <property type="match status" value="1"/>
</dbReference>
<dbReference type="InterPro" id="IPR034197">
    <property type="entry name" value="Peptidases_S8_3"/>
</dbReference>
<keyword evidence="6 9" id="KW-0720">Serine protease</keyword>
<dbReference type="Gene3D" id="3.50.30.30">
    <property type="match status" value="1"/>
</dbReference>
<dbReference type="GeneID" id="105042590"/>
<name>A0A6I9R0E7_ELAGV</name>
<evidence type="ECO:0000256" key="10">
    <source>
        <dbReference type="SAM" id="SignalP"/>
    </source>
</evidence>
<dbReference type="Gene3D" id="2.60.40.2310">
    <property type="match status" value="1"/>
</dbReference>
<organism evidence="15 16">
    <name type="scientific">Elaeis guineensis var. tenera</name>
    <name type="common">Oil palm</name>
    <dbReference type="NCBI Taxonomy" id="51953"/>
    <lineage>
        <taxon>Eukaryota</taxon>
        <taxon>Viridiplantae</taxon>
        <taxon>Streptophyta</taxon>
        <taxon>Embryophyta</taxon>
        <taxon>Tracheophyta</taxon>
        <taxon>Spermatophyta</taxon>
        <taxon>Magnoliopsida</taxon>
        <taxon>Liliopsida</taxon>
        <taxon>Arecaceae</taxon>
        <taxon>Arecoideae</taxon>
        <taxon>Cocoseae</taxon>
        <taxon>Elaeidinae</taxon>
        <taxon>Elaeis</taxon>
    </lineage>
</organism>
<dbReference type="FunFam" id="3.50.30.30:FF:000005">
    <property type="entry name" value="subtilisin-like protease SBT1.5"/>
    <property type="match status" value="1"/>
</dbReference>
<evidence type="ECO:0000256" key="7">
    <source>
        <dbReference type="ARBA" id="ARBA00023180"/>
    </source>
</evidence>
<evidence type="ECO:0000259" key="14">
    <source>
        <dbReference type="Pfam" id="PF17766"/>
    </source>
</evidence>
<dbReference type="InterPro" id="IPR003137">
    <property type="entry name" value="PA_domain"/>
</dbReference>
<feature type="signal peptide" evidence="10">
    <location>
        <begin position="1"/>
        <end position="21"/>
    </location>
</feature>
<evidence type="ECO:0000256" key="1">
    <source>
        <dbReference type="ARBA" id="ARBA00004613"/>
    </source>
</evidence>
<dbReference type="Pfam" id="PF17766">
    <property type="entry name" value="fn3_6"/>
    <property type="match status" value="1"/>
</dbReference>
<keyword evidence="7" id="KW-0325">Glycoprotein</keyword>
<gene>
    <name evidence="16" type="primary">LOC105042590</name>
</gene>
<dbReference type="GO" id="GO:0005576">
    <property type="term" value="C:extracellular region"/>
    <property type="evidence" value="ECO:0007669"/>
    <property type="project" value="UniProtKB-SubCell"/>
</dbReference>
<protein>
    <submittedName>
        <fullName evidence="16">Subtilisin-like protease SBT1.7</fullName>
    </submittedName>
</protein>
<feature type="domain" description="Subtilisin-like protease fibronectin type-III" evidence="14">
    <location>
        <begin position="653"/>
        <end position="754"/>
    </location>
</feature>
<reference evidence="16" key="1">
    <citation type="submission" date="2025-08" db="UniProtKB">
        <authorList>
            <consortium name="RefSeq"/>
        </authorList>
    </citation>
    <scope>IDENTIFICATION</scope>
</reference>
<evidence type="ECO:0000256" key="2">
    <source>
        <dbReference type="ARBA" id="ARBA00011073"/>
    </source>
</evidence>
<dbReference type="CDD" id="cd02120">
    <property type="entry name" value="PA_subtilisin_like"/>
    <property type="match status" value="1"/>
</dbReference>
<dbReference type="PRINTS" id="PR00723">
    <property type="entry name" value="SUBTILISIN"/>
</dbReference>
<keyword evidence="5 9" id="KW-0378">Hydrolase</keyword>
<keyword evidence="3 9" id="KW-0645">Protease</keyword>
<evidence type="ECO:0000313" key="16">
    <source>
        <dbReference type="RefSeq" id="XP_010918181.1"/>
    </source>
</evidence>
<dbReference type="PROSITE" id="PS51892">
    <property type="entry name" value="SUBTILASE"/>
    <property type="match status" value="1"/>
</dbReference>
<dbReference type="FunFam" id="3.40.50.200:FF:000006">
    <property type="entry name" value="Subtilisin-like protease SBT1.5"/>
    <property type="match status" value="1"/>
</dbReference>
<dbReference type="InterPro" id="IPR010259">
    <property type="entry name" value="S8pro/Inhibitor_I9"/>
</dbReference>
<dbReference type="PROSITE" id="PS00136">
    <property type="entry name" value="SUBTILASE_ASP"/>
    <property type="match status" value="1"/>
</dbReference>
<dbReference type="InterPro" id="IPR000209">
    <property type="entry name" value="Peptidase_S8/S53_dom"/>
</dbReference>
<dbReference type="InterPro" id="IPR015500">
    <property type="entry name" value="Peptidase_S8_subtilisin-rel"/>
</dbReference>
<dbReference type="SUPFAM" id="SSF52743">
    <property type="entry name" value="Subtilisin-like"/>
    <property type="match status" value="1"/>
</dbReference>
<sequence>MAFSFSLFILFLSNLLCPAISQESNSGSLQTYIVHVQQPPGAATLFSFKDREKWYRSFLSAETAGLRESRMIYSYSSVISGFAARLTEEELSHMKNKSGFTDAYLDRILPLQTTHTPSFLGLHRDAPGLWKDSNYGRGVIIGVLDTGIASNHASFSDEGMPSPPAKWEGYCKFNASNCNNKLIGAREFLTGSNAMQTPTDRRKLRGSTNDTNGHGTHTASTAAGMFVNNASVNGLAKGTASGVAPYAHLAIYKVCTGDGSCAESDILAGMDAAVEDGVDLMSLSIGGPSTAFDRDSIAIGAFGAIQKGILVSCAAGNDGPEHGTLSNEAPWILTVGASTMDRLIQTTVTLGDNDEINGESAYEPNNFSSTPLPLIYPGILGGRQAGFCDNSSLDDIDVRGKIVVCDDGWIDDVSKGEIVKNAGGLGMIVANLMVEGFTTFSYTHVLPTSHVSYSDGQRIKAYINSASAPNASITFKGTVIGTKPAPAVAYFSSRGPSQADPNILKPDVIGPGVNVLAAWPFEVGASGTRARFNIISGTSMATPHLSGIAALLKSMHPDWSPAAIKSAIMTTADLTANDGNPITDETSNPADFFGIGAGHVNVLKASDPGLVYDIKPDDYLAYLCGLRYTDRQVSIIARRAVRCSNVGSMAGKDLNYPSFMVFLNATNNYMVEVTRTVTNVGAASSTYTVQSRTSSKGVKVDVKPMVLSFTKANERLQYNVTFSSSGISGGKYFQGYLMWISSDNSTTVGSPIVIAVV</sequence>
<evidence type="ECO:0000256" key="8">
    <source>
        <dbReference type="PIRSR" id="PIRSR615500-1"/>
    </source>
</evidence>
<dbReference type="InterPro" id="IPR023827">
    <property type="entry name" value="Peptidase_S8_Asp-AS"/>
</dbReference>
<comment type="similarity">
    <text evidence="2 9">Belongs to the peptidase S8 family.</text>
</comment>
<keyword evidence="4 10" id="KW-0732">Signal</keyword>
<keyword evidence="15" id="KW-1185">Reference proteome</keyword>
<dbReference type="InterPro" id="IPR036852">
    <property type="entry name" value="Peptidase_S8/S53_dom_sf"/>
</dbReference>
<evidence type="ECO:0000256" key="6">
    <source>
        <dbReference type="ARBA" id="ARBA00022825"/>
    </source>
</evidence>
<evidence type="ECO:0000259" key="12">
    <source>
        <dbReference type="Pfam" id="PF02225"/>
    </source>
</evidence>
<dbReference type="Pfam" id="PF00082">
    <property type="entry name" value="Peptidase_S8"/>
    <property type="match status" value="1"/>
</dbReference>
<dbReference type="CDD" id="cd04852">
    <property type="entry name" value="Peptidases_S8_3"/>
    <property type="match status" value="1"/>
</dbReference>
<comment type="subcellular location">
    <subcellularLocation>
        <location evidence="1">Secreted</location>
    </subcellularLocation>
</comment>
<dbReference type="InterPro" id="IPR037045">
    <property type="entry name" value="S8pro/Inhibitor_I9_sf"/>
</dbReference>
<dbReference type="GO" id="GO:0004252">
    <property type="term" value="F:serine-type endopeptidase activity"/>
    <property type="evidence" value="ECO:0007669"/>
    <property type="project" value="UniProtKB-UniRule"/>
</dbReference>
<feature type="active site" description="Charge relay system" evidence="8 9">
    <location>
        <position position="214"/>
    </location>
</feature>
<dbReference type="Pfam" id="PF02225">
    <property type="entry name" value="PA"/>
    <property type="match status" value="1"/>
</dbReference>
<proteinExistence type="inferred from homology"/>
<evidence type="ECO:0000256" key="5">
    <source>
        <dbReference type="ARBA" id="ARBA00022801"/>
    </source>
</evidence>
<feature type="active site" description="Charge relay system" evidence="8 9">
    <location>
        <position position="539"/>
    </location>
</feature>
<dbReference type="FunCoup" id="A0A6I9R0E7">
    <property type="interactions" value="1"/>
</dbReference>
<dbReference type="InterPro" id="IPR041469">
    <property type="entry name" value="Subtilisin-like_FN3"/>
</dbReference>
<dbReference type="KEGG" id="egu:105042590"/>